<accession>A0A0R3L730</accession>
<dbReference type="Pfam" id="PF19624">
    <property type="entry name" value="DUF6129"/>
    <property type="match status" value="1"/>
</dbReference>
<dbReference type="EMBL" id="LLXZ01000140">
    <property type="protein sequence ID" value="KRR03714.1"/>
    <property type="molecule type" value="Genomic_DNA"/>
</dbReference>
<sequence>MALGTDKLIEIERLLAEADADASAFAELRRRFPRLACTRCDASDMTEPPFRSFPRFDLHLIDGSAHCLQITADPARATGIVLAARSTRR</sequence>
<evidence type="ECO:0000259" key="1">
    <source>
        <dbReference type="Pfam" id="PF19624"/>
    </source>
</evidence>
<evidence type="ECO:0000313" key="2">
    <source>
        <dbReference type="EMBL" id="KRR03714.1"/>
    </source>
</evidence>
<dbReference type="STRING" id="280332.CQ12_37935"/>
<dbReference type="Proteomes" id="UP000050863">
    <property type="component" value="Unassembled WGS sequence"/>
</dbReference>
<gene>
    <name evidence="2" type="ORF">CQ12_37935</name>
</gene>
<evidence type="ECO:0000313" key="3">
    <source>
        <dbReference type="Proteomes" id="UP000050863"/>
    </source>
</evidence>
<dbReference type="OrthoDB" id="7960540at2"/>
<dbReference type="RefSeq" id="WP_057837575.1">
    <property type="nucleotide sequence ID" value="NZ_LLXZ01000140.1"/>
</dbReference>
<protein>
    <recommendedName>
        <fullName evidence="1">DUF6129 domain-containing protein</fullName>
    </recommendedName>
</protein>
<feature type="domain" description="DUF6129" evidence="1">
    <location>
        <begin position="26"/>
        <end position="73"/>
    </location>
</feature>
<dbReference type="AlphaFoldDB" id="A0A0R3L730"/>
<keyword evidence="3" id="KW-1185">Reference proteome</keyword>
<reference evidence="2 3" key="1">
    <citation type="submission" date="2014-03" db="EMBL/GenBank/DDBJ databases">
        <title>Bradyrhizobium valentinum sp. nov., isolated from effective nodules of Lupinus mariae-josephae, a lupine endemic of basic-lime soils in Eastern Spain.</title>
        <authorList>
            <person name="Duran D."/>
            <person name="Rey L."/>
            <person name="Navarro A."/>
            <person name="Busquets A."/>
            <person name="Imperial J."/>
            <person name="Ruiz-Argueso T."/>
        </authorList>
    </citation>
    <scope>NUCLEOTIDE SEQUENCE [LARGE SCALE GENOMIC DNA]</scope>
    <source>
        <strain evidence="2 3">PAC68</strain>
    </source>
</reference>
<proteinExistence type="predicted"/>
<name>A0A0R3L730_9BRAD</name>
<dbReference type="InterPro" id="IPR046132">
    <property type="entry name" value="DUF6129"/>
</dbReference>
<comment type="caution">
    <text evidence="2">The sequence shown here is derived from an EMBL/GenBank/DDBJ whole genome shotgun (WGS) entry which is preliminary data.</text>
</comment>
<organism evidence="2 3">
    <name type="scientific">Bradyrhizobium jicamae</name>
    <dbReference type="NCBI Taxonomy" id="280332"/>
    <lineage>
        <taxon>Bacteria</taxon>
        <taxon>Pseudomonadati</taxon>
        <taxon>Pseudomonadota</taxon>
        <taxon>Alphaproteobacteria</taxon>
        <taxon>Hyphomicrobiales</taxon>
        <taxon>Nitrobacteraceae</taxon>
        <taxon>Bradyrhizobium</taxon>
    </lineage>
</organism>